<comment type="caution">
    <text evidence="3">The sequence shown here is derived from an EMBL/GenBank/DDBJ whole genome shotgun (WGS) entry which is preliminary data.</text>
</comment>
<evidence type="ECO:0000313" key="4">
    <source>
        <dbReference type="Proteomes" id="UP000778578"/>
    </source>
</evidence>
<dbReference type="Gene3D" id="2.30.110.10">
    <property type="entry name" value="Electron Transport, Fmn-binding Protein, Chain A"/>
    <property type="match status" value="1"/>
</dbReference>
<evidence type="ECO:0000313" key="3">
    <source>
        <dbReference type="EMBL" id="MBY8878561.1"/>
    </source>
</evidence>
<dbReference type="PANTHER" id="PTHR35176">
    <property type="entry name" value="HEME OXYGENASE HI_0854-RELATED"/>
    <property type="match status" value="1"/>
</dbReference>
<dbReference type="InterPro" id="IPR052019">
    <property type="entry name" value="F420H2_bilvrd_red/Heme_oxyg"/>
</dbReference>
<feature type="domain" description="Pyridoxamine 5'-phosphate oxidase N-terminal" evidence="2">
    <location>
        <begin position="12"/>
        <end position="142"/>
    </location>
</feature>
<dbReference type="Pfam" id="PF01243">
    <property type="entry name" value="PNPOx_N"/>
    <property type="match status" value="1"/>
</dbReference>
<sequence>MSQPPATSPLFDLLRERSTGVLVTLKKDGRPQLSNVSFTYDGPSRTIRISATDGRAKTRNLRRDPRASFYVTTPDMGAYLVAEGGAEVTPTAADPHDATVEELIEVYRAIAGEHPDWDEYRAAMVADRRLVIRLRADRAYGWGRAQGGTSGAVD</sequence>
<dbReference type="PANTHER" id="PTHR35176:SF2">
    <property type="entry name" value="F420H(2)-DEPENDENT REDUCTASE RV1155"/>
    <property type="match status" value="1"/>
</dbReference>
<dbReference type="EMBL" id="JAINZZ010000012">
    <property type="protein sequence ID" value="MBY8878561.1"/>
    <property type="molecule type" value="Genomic_DNA"/>
</dbReference>
<accession>A0ABS7Q5Y0</accession>
<dbReference type="InterPro" id="IPR019920">
    <property type="entry name" value="F420-binding_dom_put"/>
</dbReference>
<dbReference type="InterPro" id="IPR012349">
    <property type="entry name" value="Split_barrel_FMN-bd"/>
</dbReference>
<dbReference type="RefSeq" id="WP_222962699.1">
    <property type="nucleotide sequence ID" value="NZ_JAINZZ010000012.1"/>
</dbReference>
<organism evidence="3 4">
    <name type="scientific">Actinacidiphila acidipaludis</name>
    <dbReference type="NCBI Taxonomy" id="2873382"/>
    <lineage>
        <taxon>Bacteria</taxon>
        <taxon>Bacillati</taxon>
        <taxon>Actinomycetota</taxon>
        <taxon>Actinomycetes</taxon>
        <taxon>Kitasatosporales</taxon>
        <taxon>Streptomycetaceae</taxon>
        <taxon>Actinacidiphila</taxon>
    </lineage>
</organism>
<name>A0ABS7Q5Y0_9ACTN</name>
<proteinExistence type="predicted"/>
<evidence type="ECO:0000259" key="2">
    <source>
        <dbReference type="Pfam" id="PF01243"/>
    </source>
</evidence>
<dbReference type="SUPFAM" id="SSF50475">
    <property type="entry name" value="FMN-binding split barrel"/>
    <property type="match status" value="1"/>
</dbReference>
<gene>
    <name evidence="3" type="ORF">K7862_13080</name>
</gene>
<reference evidence="3 4" key="1">
    <citation type="submission" date="2021-08" db="EMBL/GenBank/DDBJ databases">
        <title>WGS of actinomycetes from Thailand.</title>
        <authorList>
            <person name="Thawai C."/>
        </authorList>
    </citation>
    <scope>NUCLEOTIDE SEQUENCE [LARGE SCALE GENOMIC DNA]</scope>
    <source>
        <strain evidence="3 4">PLK6-54</strain>
    </source>
</reference>
<keyword evidence="4" id="KW-1185">Reference proteome</keyword>
<evidence type="ECO:0000256" key="1">
    <source>
        <dbReference type="ARBA" id="ARBA00023002"/>
    </source>
</evidence>
<dbReference type="InterPro" id="IPR011576">
    <property type="entry name" value="Pyridox_Oxase_N"/>
</dbReference>
<protein>
    <submittedName>
        <fullName evidence="3">PPOX class F420-dependent oxidoreductase</fullName>
    </submittedName>
</protein>
<dbReference type="NCBIfam" id="TIGR03618">
    <property type="entry name" value="Rv1155_F420"/>
    <property type="match status" value="1"/>
</dbReference>
<dbReference type="Proteomes" id="UP000778578">
    <property type="component" value="Unassembled WGS sequence"/>
</dbReference>
<keyword evidence="1" id="KW-0560">Oxidoreductase</keyword>